<dbReference type="EMBL" id="CP000473">
    <property type="protein sequence ID" value="ABJ86814.1"/>
    <property type="molecule type" value="Genomic_DNA"/>
</dbReference>
<dbReference type="InParanoid" id="Q01U56"/>
<sequence length="377" mass="41830">MGNSAPDGYLRYSIFMLRRTFLQTLPVAAAALSAAPAEEVPVKLGFDTYSVRAFKWKGIELLDYAASQKLDTIQFSALGDYGSLDAQNLQKVKDRAAQLHISIDSGMGCICDSSKSFNKKGPPARDQIIEGLKVAHAVGSKSMRCYMGSSEDRLGPLPIEAHMENTIKVFRSVRSEAMDLGVKIALENHSGDMQAREVRTIIETAGKDFVASCLDTGNPIWCVEDPFVALEILAPYVVTTHVRDSVVFETPEGAAGQWVACGDGNVDLVRFVQEFRRLCPTSSMQLEIITGRPPRPLPYLKADFWKAFPKMPAWEFARFVELAKTGHPFMGAMVIEDVPGKKAAVMDEALKEQQRVDLERSWEYARKKMNVGINWRA</sequence>
<dbReference type="Gene3D" id="3.20.20.150">
    <property type="entry name" value="Divalent-metal-dependent TIM barrel enzymes"/>
    <property type="match status" value="1"/>
</dbReference>
<gene>
    <name evidence="2" type="ordered locus">Acid_5870</name>
</gene>
<dbReference type="InterPro" id="IPR036237">
    <property type="entry name" value="Xyl_isomerase-like_sf"/>
</dbReference>
<evidence type="ECO:0000259" key="1">
    <source>
        <dbReference type="Pfam" id="PF01261"/>
    </source>
</evidence>
<dbReference type="HOGENOM" id="CLU_733411_0_0_0"/>
<protein>
    <submittedName>
        <fullName evidence="2">Xylose isomerase domain protein TIM barrel</fullName>
    </submittedName>
</protein>
<dbReference type="InterPro" id="IPR050312">
    <property type="entry name" value="IolE/XylAMocC-like"/>
</dbReference>
<dbReference type="STRING" id="234267.Acid_5870"/>
<reference evidence="2" key="1">
    <citation type="submission" date="2006-10" db="EMBL/GenBank/DDBJ databases">
        <title>Complete sequence of Solibacter usitatus Ellin6076.</title>
        <authorList>
            <consortium name="US DOE Joint Genome Institute"/>
            <person name="Copeland A."/>
            <person name="Lucas S."/>
            <person name="Lapidus A."/>
            <person name="Barry K."/>
            <person name="Detter J.C."/>
            <person name="Glavina del Rio T."/>
            <person name="Hammon N."/>
            <person name="Israni S."/>
            <person name="Dalin E."/>
            <person name="Tice H."/>
            <person name="Pitluck S."/>
            <person name="Thompson L.S."/>
            <person name="Brettin T."/>
            <person name="Bruce D."/>
            <person name="Han C."/>
            <person name="Tapia R."/>
            <person name="Gilna P."/>
            <person name="Schmutz J."/>
            <person name="Larimer F."/>
            <person name="Land M."/>
            <person name="Hauser L."/>
            <person name="Kyrpides N."/>
            <person name="Mikhailova N."/>
            <person name="Janssen P.H."/>
            <person name="Kuske C.R."/>
            <person name="Richardson P."/>
        </authorList>
    </citation>
    <scope>NUCLEOTIDE SEQUENCE</scope>
    <source>
        <strain evidence="2">Ellin6076</strain>
    </source>
</reference>
<dbReference type="eggNOG" id="COG1082">
    <property type="taxonomic scope" value="Bacteria"/>
</dbReference>
<organism evidence="2">
    <name type="scientific">Solibacter usitatus (strain Ellin6076)</name>
    <dbReference type="NCBI Taxonomy" id="234267"/>
    <lineage>
        <taxon>Bacteria</taxon>
        <taxon>Pseudomonadati</taxon>
        <taxon>Acidobacteriota</taxon>
        <taxon>Terriglobia</taxon>
        <taxon>Bryobacterales</taxon>
        <taxon>Solibacteraceae</taxon>
        <taxon>Candidatus Solibacter</taxon>
    </lineage>
</organism>
<keyword evidence="2" id="KW-0413">Isomerase</keyword>
<dbReference type="PANTHER" id="PTHR12110">
    <property type="entry name" value="HYDROXYPYRUVATE ISOMERASE"/>
    <property type="match status" value="1"/>
</dbReference>
<evidence type="ECO:0000313" key="2">
    <source>
        <dbReference type="EMBL" id="ABJ86814.1"/>
    </source>
</evidence>
<dbReference type="Pfam" id="PF01261">
    <property type="entry name" value="AP_endonuc_2"/>
    <property type="match status" value="1"/>
</dbReference>
<dbReference type="InterPro" id="IPR013022">
    <property type="entry name" value="Xyl_isomerase-like_TIM-brl"/>
</dbReference>
<feature type="domain" description="Xylose isomerase-like TIM barrel" evidence="1">
    <location>
        <begin position="63"/>
        <end position="278"/>
    </location>
</feature>
<dbReference type="SUPFAM" id="SSF51658">
    <property type="entry name" value="Xylose isomerase-like"/>
    <property type="match status" value="1"/>
</dbReference>
<dbReference type="GO" id="GO:0016853">
    <property type="term" value="F:isomerase activity"/>
    <property type="evidence" value="ECO:0007669"/>
    <property type="project" value="UniProtKB-KW"/>
</dbReference>
<dbReference type="PANTHER" id="PTHR12110:SF53">
    <property type="entry name" value="BLR5974 PROTEIN"/>
    <property type="match status" value="1"/>
</dbReference>
<name>Q01U56_SOLUE</name>
<proteinExistence type="predicted"/>
<dbReference type="KEGG" id="sus:Acid_5870"/>
<dbReference type="AlphaFoldDB" id="Q01U56"/>
<accession>Q01U56</accession>